<dbReference type="Proteomes" id="UP001634393">
    <property type="component" value="Unassembled WGS sequence"/>
</dbReference>
<name>A0ABD3SZU0_9LAMI</name>
<reference evidence="1 2" key="1">
    <citation type="submission" date="2024-12" db="EMBL/GenBank/DDBJ databases">
        <title>The unique morphological basis and parallel evolutionary history of personate flowers in Penstemon.</title>
        <authorList>
            <person name="Depatie T.H."/>
            <person name="Wessinger C.A."/>
        </authorList>
    </citation>
    <scope>NUCLEOTIDE SEQUENCE [LARGE SCALE GENOMIC DNA]</scope>
    <source>
        <strain evidence="1">WTNN_2</strain>
        <tissue evidence="1">Leaf</tissue>
    </source>
</reference>
<evidence type="ECO:0000313" key="1">
    <source>
        <dbReference type="EMBL" id="KAL3829840.1"/>
    </source>
</evidence>
<dbReference type="EMBL" id="JBJXBP010000005">
    <property type="protein sequence ID" value="KAL3829840.1"/>
    <property type="molecule type" value="Genomic_DNA"/>
</dbReference>
<organism evidence="1 2">
    <name type="scientific">Penstemon smallii</name>
    <dbReference type="NCBI Taxonomy" id="265156"/>
    <lineage>
        <taxon>Eukaryota</taxon>
        <taxon>Viridiplantae</taxon>
        <taxon>Streptophyta</taxon>
        <taxon>Embryophyta</taxon>
        <taxon>Tracheophyta</taxon>
        <taxon>Spermatophyta</taxon>
        <taxon>Magnoliopsida</taxon>
        <taxon>eudicotyledons</taxon>
        <taxon>Gunneridae</taxon>
        <taxon>Pentapetalae</taxon>
        <taxon>asterids</taxon>
        <taxon>lamiids</taxon>
        <taxon>Lamiales</taxon>
        <taxon>Plantaginaceae</taxon>
        <taxon>Cheloneae</taxon>
        <taxon>Penstemon</taxon>
    </lineage>
</organism>
<protein>
    <submittedName>
        <fullName evidence="1">Uncharacterized protein</fullName>
    </submittedName>
</protein>
<keyword evidence="2" id="KW-1185">Reference proteome</keyword>
<proteinExistence type="predicted"/>
<sequence>MLPLFSHFFAPSHFLSAFHTKRSPQTSSSIFYIHPKRTLSPFSFFFLLLILFYQKVDDGCSSGNRRKIIRKKKDLVSFLKILFPLEI</sequence>
<accession>A0ABD3SZU0</accession>
<evidence type="ECO:0000313" key="2">
    <source>
        <dbReference type="Proteomes" id="UP001634393"/>
    </source>
</evidence>
<comment type="caution">
    <text evidence="1">The sequence shown here is derived from an EMBL/GenBank/DDBJ whole genome shotgun (WGS) entry which is preliminary data.</text>
</comment>
<dbReference type="AlphaFoldDB" id="A0ABD3SZU0"/>
<gene>
    <name evidence="1" type="ORF">ACJIZ3_018642</name>
</gene>